<evidence type="ECO:0000256" key="5">
    <source>
        <dbReference type="SAM" id="SignalP"/>
    </source>
</evidence>
<evidence type="ECO:0000256" key="4">
    <source>
        <dbReference type="SAM" id="Phobius"/>
    </source>
</evidence>
<evidence type="ECO:0000256" key="1">
    <source>
        <dbReference type="ARBA" id="ARBA00022441"/>
    </source>
</evidence>
<dbReference type="Pfam" id="PF24681">
    <property type="entry name" value="Kelch_KLHDC2_KLHL20_DRC7"/>
    <property type="match status" value="1"/>
</dbReference>
<feature type="transmembrane region" description="Helical" evidence="4">
    <location>
        <begin position="500"/>
        <end position="523"/>
    </location>
</feature>
<sequence>MKIQMLSLLLWLVMVVGIQAAYDDGELKYPLKQLCRRWDHQTAVLDNTLYLVGGRVIIKETLQKKLGNRSSTWEGEPSQEFISLDLTTSFSLEKVDDNGDFLPPWRPVTHTIDSNVPGEYPLAIANGGLWTGPDNNTLYLYEGQRTKGAEKSDQSTLLSFDIAAAKWSRETAWDNPDGSTPNRFAKGTSVNVPEIGMGFYVGGARMYAGADGEREWRYPVEQQMVGMDIGGGNYDAQYQEIMEGTMRAMGAAVTWIPVGDKGSLVMFGGTNDTETNEVSPLNGNDLADKAPKNTTLESNARVHIYDIAKDRWHVQLSQGDVPVNRMHACAVAATSPDKKSHQIYFYGGGTGSRMFGMDDSRFMGDLYVLNIPAFKWQRFTDLKNPPAARSRHTCHVINKRQMLIVGGSRNDSFTVQAQWCRWDEISVLDMTDLRWELQYVPATLNYSVNPKVYENSLVNTVPMDTPSLGWTDAGVQQWFAANNAGLNDDAEDKPGLAKGALIGIIVGAVAAVLVLAVVGFMLWKRRKNAKLEEQRRGSEGLQEPYTGDNVPGSPLYDQKHGGLSPGFPQGEFGDAKNPPRFSELGSEPSTVISEMPSESRTISEMPASPVFYELPTGRSPTHADLYGGGYLSETSRSPISDLSQPDHTQAGTHIRAMSPVSPATVLEDITSVVSGPGTVSSSSLPRHDEAYYPTRDMPPH</sequence>
<feature type="region of interest" description="Disordered" evidence="3">
    <location>
        <begin position="674"/>
        <end position="700"/>
    </location>
</feature>
<feature type="chain" id="PRO_5018036868" description="Galactose oxidase" evidence="5">
    <location>
        <begin position="21"/>
        <end position="700"/>
    </location>
</feature>
<dbReference type="InParanoid" id="A0A3N4KUG4"/>
<feature type="region of interest" description="Disordered" evidence="3">
    <location>
        <begin position="531"/>
        <end position="602"/>
    </location>
</feature>
<dbReference type="STRING" id="1392247.A0A3N4KUG4"/>
<protein>
    <recommendedName>
        <fullName evidence="8">Galactose oxidase</fullName>
    </recommendedName>
</protein>
<dbReference type="InterPro" id="IPR015915">
    <property type="entry name" value="Kelch-typ_b-propeller"/>
</dbReference>
<evidence type="ECO:0000256" key="3">
    <source>
        <dbReference type="SAM" id="MobiDB-lite"/>
    </source>
</evidence>
<evidence type="ECO:0008006" key="8">
    <source>
        <dbReference type="Google" id="ProtNLM"/>
    </source>
</evidence>
<dbReference type="OrthoDB" id="10251809at2759"/>
<evidence type="ECO:0000313" key="6">
    <source>
        <dbReference type="EMBL" id="RPB14156.1"/>
    </source>
</evidence>
<keyword evidence="4" id="KW-1133">Transmembrane helix</keyword>
<keyword evidence="1" id="KW-0880">Kelch repeat</keyword>
<accession>A0A3N4KUG4</accession>
<evidence type="ECO:0000256" key="2">
    <source>
        <dbReference type="ARBA" id="ARBA00022737"/>
    </source>
</evidence>
<dbReference type="EMBL" id="ML119119">
    <property type="protein sequence ID" value="RPB14156.1"/>
    <property type="molecule type" value="Genomic_DNA"/>
</dbReference>
<gene>
    <name evidence="6" type="ORF">P167DRAFT_604366</name>
</gene>
<feature type="compositionally biased region" description="Low complexity" evidence="3">
    <location>
        <begin position="674"/>
        <end position="683"/>
    </location>
</feature>
<proteinExistence type="predicted"/>
<keyword evidence="4" id="KW-0812">Transmembrane</keyword>
<dbReference type="Gene3D" id="2.120.10.80">
    <property type="entry name" value="Kelch-type beta propeller"/>
    <property type="match status" value="2"/>
</dbReference>
<reference evidence="6 7" key="1">
    <citation type="journal article" date="2018" name="Nat. Ecol. Evol.">
        <title>Pezizomycetes genomes reveal the molecular basis of ectomycorrhizal truffle lifestyle.</title>
        <authorList>
            <person name="Murat C."/>
            <person name="Payen T."/>
            <person name="Noel B."/>
            <person name="Kuo A."/>
            <person name="Morin E."/>
            <person name="Chen J."/>
            <person name="Kohler A."/>
            <person name="Krizsan K."/>
            <person name="Balestrini R."/>
            <person name="Da Silva C."/>
            <person name="Montanini B."/>
            <person name="Hainaut M."/>
            <person name="Levati E."/>
            <person name="Barry K.W."/>
            <person name="Belfiori B."/>
            <person name="Cichocki N."/>
            <person name="Clum A."/>
            <person name="Dockter R.B."/>
            <person name="Fauchery L."/>
            <person name="Guy J."/>
            <person name="Iotti M."/>
            <person name="Le Tacon F."/>
            <person name="Lindquist E.A."/>
            <person name="Lipzen A."/>
            <person name="Malagnac F."/>
            <person name="Mello A."/>
            <person name="Molinier V."/>
            <person name="Miyauchi S."/>
            <person name="Poulain J."/>
            <person name="Riccioni C."/>
            <person name="Rubini A."/>
            <person name="Sitrit Y."/>
            <person name="Splivallo R."/>
            <person name="Traeger S."/>
            <person name="Wang M."/>
            <person name="Zifcakova L."/>
            <person name="Wipf D."/>
            <person name="Zambonelli A."/>
            <person name="Paolocci F."/>
            <person name="Nowrousian M."/>
            <person name="Ottonello S."/>
            <person name="Baldrian P."/>
            <person name="Spatafora J.W."/>
            <person name="Henrissat B."/>
            <person name="Nagy L.G."/>
            <person name="Aury J.M."/>
            <person name="Wincker P."/>
            <person name="Grigoriev I.V."/>
            <person name="Bonfante P."/>
            <person name="Martin F.M."/>
        </authorList>
    </citation>
    <scope>NUCLEOTIDE SEQUENCE [LARGE SCALE GENOMIC DNA]</scope>
    <source>
        <strain evidence="6 7">CCBAS932</strain>
    </source>
</reference>
<dbReference type="AlphaFoldDB" id="A0A3N4KUG4"/>
<dbReference type="InterPro" id="IPR011043">
    <property type="entry name" value="Gal_Oxase/kelch_b-propeller"/>
</dbReference>
<dbReference type="SUPFAM" id="SSF50965">
    <property type="entry name" value="Galactose oxidase, central domain"/>
    <property type="match status" value="1"/>
</dbReference>
<dbReference type="Proteomes" id="UP000277580">
    <property type="component" value="Unassembled WGS sequence"/>
</dbReference>
<keyword evidence="2" id="KW-0677">Repeat</keyword>
<dbReference type="PANTHER" id="PTHR46228">
    <property type="entry name" value="KELCH DOMAIN-CONTAINING PROTEIN"/>
    <property type="match status" value="1"/>
</dbReference>
<organism evidence="6 7">
    <name type="scientific">Morchella conica CCBAS932</name>
    <dbReference type="NCBI Taxonomy" id="1392247"/>
    <lineage>
        <taxon>Eukaryota</taxon>
        <taxon>Fungi</taxon>
        <taxon>Dikarya</taxon>
        <taxon>Ascomycota</taxon>
        <taxon>Pezizomycotina</taxon>
        <taxon>Pezizomycetes</taxon>
        <taxon>Pezizales</taxon>
        <taxon>Morchellaceae</taxon>
        <taxon>Morchella</taxon>
    </lineage>
</organism>
<keyword evidence="5" id="KW-0732">Signal</keyword>
<keyword evidence="4" id="KW-0472">Membrane</keyword>
<dbReference type="PANTHER" id="PTHR46228:SF2">
    <property type="entry name" value="KELCH REPEAT PROTEIN (AFU_ORTHOLOGUE AFUA_4G14350)"/>
    <property type="match status" value="1"/>
</dbReference>
<feature type="signal peptide" evidence="5">
    <location>
        <begin position="1"/>
        <end position="20"/>
    </location>
</feature>
<keyword evidence="7" id="KW-1185">Reference proteome</keyword>
<feature type="compositionally biased region" description="Polar residues" evidence="3">
    <location>
        <begin position="587"/>
        <end position="602"/>
    </location>
</feature>
<evidence type="ECO:0000313" key="7">
    <source>
        <dbReference type="Proteomes" id="UP000277580"/>
    </source>
</evidence>
<name>A0A3N4KUG4_9PEZI</name>